<accession>Q11JZ9</accession>
<reference evidence="2" key="1">
    <citation type="submission" date="2006-06" db="EMBL/GenBank/DDBJ databases">
        <title>Complete sequence of chromosome of Chelativorans sp. BNC1.</title>
        <authorList>
            <consortium name="US DOE Joint Genome Institute"/>
            <person name="Copeland A."/>
            <person name="Lucas S."/>
            <person name="Lapidus A."/>
            <person name="Barry K."/>
            <person name="Detter J.C."/>
            <person name="Glavina del Rio T."/>
            <person name="Hammon N."/>
            <person name="Israni S."/>
            <person name="Dalin E."/>
            <person name="Tice H."/>
            <person name="Pitluck S."/>
            <person name="Chertkov O."/>
            <person name="Brettin T."/>
            <person name="Bruce D."/>
            <person name="Han C."/>
            <person name="Tapia R."/>
            <person name="Gilna P."/>
            <person name="Schmutz J."/>
            <person name="Larimer F."/>
            <person name="Land M."/>
            <person name="Hauser L."/>
            <person name="Kyrpides N."/>
            <person name="Mikhailova N."/>
            <person name="Richardson P."/>
        </authorList>
    </citation>
    <scope>NUCLEOTIDE SEQUENCE</scope>
    <source>
        <strain evidence="2">BNC1</strain>
    </source>
</reference>
<protein>
    <submittedName>
        <fullName evidence="2">Uncharacterized protein</fullName>
    </submittedName>
</protein>
<gene>
    <name evidence="2" type="ordered locus">Meso_0876</name>
</gene>
<organism evidence="2">
    <name type="scientific">Chelativorans sp. (strain BNC1)</name>
    <dbReference type="NCBI Taxonomy" id="266779"/>
    <lineage>
        <taxon>Bacteria</taxon>
        <taxon>Pseudomonadati</taxon>
        <taxon>Pseudomonadota</taxon>
        <taxon>Alphaproteobacteria</taxon>
        <taxon>Hyphomicrobiales</taxon>
        <taxon>Phyllobacteriaceae</taxon>
        <taxon>Chelativorans</taxon>
    </lineage>
</organism>
<feature type="region of interest" description="Disordered" evidence="1">
    <location>
        <begin position="80"/>
        <end position="111"/>
    </location>
</feature>
<dbReference type="Pfam" id="PF17264">
    <property type="entry name" value="DUF5330"/>
    <property type="match status" value="1"/>
</dbReference>
<evidence type="ECO:0000313" key="2">
    <source>
        <dbReference type="EMBL" id="ABG62276.1"/>
    </source>
</evidence>
<sequence length="111" mass="11602" precursor="true">MGLLIRSVAGLSLLFLALPIDVSGETTGEEPVSPLQTIFAARDALADIASLCERQPDVCATAKAAIATIIARAKESVRMAQSLSGEAKPETQTPHPEPREPVSGEAPEPVQ</sequence>
<dbReference type="EMBL" id="CP000390">
    <property type="protein sequence ID" value="ABG62276.1"/>
    <property type="molecule type" value="Genomic_DNA"/>
</dbReference>
<dbReference type="HOGENOM" id="CLU_128167_1_0_5"/>
<feature type="compositionally biased region" description="Polar residues" evidence="1">
    <location>
        <begin position="80"/>
        <end position="94"/>
    </location>
</feature>
<dbReference type="KEGG" id="mes:Meso_0876"/>
<evidence type="ECO:0000256" key="1">
    <source>
        <dbReference type="SAM" id="MobiDB-lite"/>
    </source>
</evidence>
<proteinExistence type="predicted"/>
<dbReference type="OrthoDB" id="7923950at2"/>
<dbReference type="InterPro" id="IPR035220">
    <property type="entry name" value="DUF5330"/>
</dbReference>
<dbReference type="AlphaFoldDB" id="Q11JZ9"/>
<name>Q11JZ9_CHESB</name>